<dbReference type="Gene3D" id="3.30.40.10">
    <property type="entry name" value="Zinc/RING finger domain, C3HC4 (zinc finger)"/>
    <property type="match status" value="1"/>
</dbReference>
<organism evidence="10">
    <name type="scientific">Thrips palmi</name>
    <name type="common">Melon thrips</name>
    <dbReference type="NCBI Taxonomy" id="161013"/>
    <lineage>
        <taxon>Eukaryota</taxon>
        <taxon>Metazoa</taxon>
        <taxon>Ecdysozoa</taxon>
        <taxon>Arthropoda</taxon>
        <taxon>Hexapoda</taxon>
        <taxon>Insecta</taxon>
        <taxon>Pterygota</taxon>
        <taxon>Neoptera</taxon>
        <taxon>Paraneoptera</taxon>
        <taxon>Thysanoptera</taxon>
        <taxon>Terebrantia</taxon>
        <taxon>Thripoidea</taxon>
        <taxon>Thripidae</taxon>
        <taxon>Thrips</taxon>
    </lineage>
</organism>
<feature type="compositionally biased region" description="Low complexity" evidence="6">
    <location>
        <begin position="684"/>
        <end position="762"/>
    </location>
</feature>
<dbReference type="GO" id="GO:0003723">
    <property type="term" value="F:RNA binding"/>
    <property type="evidence" value="ECO:0007669"/>
    <property type="project" value="UniProtKB-UniRule"/>
</dbReference>
<dbReference type="AlphaFoldDB" id="A0A6P8XU62"/>
<dbReference type="InterPro" id="IPR000504">
    <property type="entry name" value="RRM_dom"/>
</dbReference>
<evidence type="ECO:0000313" key="9">
    <source>
        <dbReference type="Proteomes" id="UP000515158"/>
    </source>
</evidence>
<dbReference type="Proteomes" id="UP000515158">
    <property type="component" value="Unplaced"/>
</dbReference>
<dbReference type="RefSeq" id="XP_034230464.1">
    <property type="nucleotide sequence ID" value="XM_034374573.1"/>
</dbReference>
<feature type="domain" description="RRM" evidence="8">
    <location>
        <begin position="526"/>
        <end position="607"/>
    </location>
</feature>
<feature type="domain" description="RING-type" evidence="7">
    <location>
        <begin position="13"/>
        <end position="56"/>
    </location>
</feature>
<dbReference type="SMART" id="SM00360">
    <property type="entry name" value="RRM"/>
    <property type="match status" value="2"/>
</dbReference>
<dbReference type="KEGG" id="tpal:117639170"/>
<dbReference type="SUPFAM" id="SSF57850">
    <property type="entry name" value="RING/U-box"/>
    <property type="match status" value="1"/>
</dbReference>
<feature type="domain" description="RRM" evidence="8">
    <location>
        <begin position="378"/>
        <end position="477"/>
    </location>
</feature>
<accession>A0A6P8XU62</accession>
<dbReference type="PANTHER" id="PTHR10352">
    <property type="entry name" value="EUKARYOTIC TRANSLATION INITIATION FACTOR 3 SUBUNIT G"/>
    <property type="match status" value="1"/>
</dbReference>
<evidence type="ECO:0000256" key="2">
    <source>
        <dbReference type="ARBA" id="ARBA00022833"/>
    </source>
</evidence>
<evidence type="ECO:0000256" key="4">
    <source>
        <dbReference type="PROSITE-ProRule" id="PRU00175"/>
    </source>
</evidence>
<sequence>MASNADIMDILHCPLCIEKYDLSERKPKILDCGHTNCLDCLSKFVKKSGRTCPQCRQPFAEAPFFIKDNYLLCPYLEEGPSSSSSGSSTPSSVISQRFYCKRCERDATDTCLMLNHDVGDKASVVLQRAQEAKLQAKNQFAREAAMLKDLAATLESVKTAVVNKGGLTSRLHRELEEVKTQTGVLDKTTQLVENVPGTAFQDNEDIPRALDHFLQENSVRLFALEEKKRMLDMAKKCTVTVSSDEPGVSWGGRLSLDEKSPPEERVLFYLIYLQLLNQQTSHMQASAQPSVDVNGFSPSAPPMGDGKGDRQSNWATKPVDEASLEDLISNVKKCVLEGNVPDVKRGIDDEDDDDDDSDGSVSVVSDAATIPEICKVSKKVFVGKIPSFAKPQDIKDLFSQFGKIHYVRFLSKNKQRKGKGSAAPAPAPAQGSKQTICAFVYVPDEFTVENILRNRPIVYRKKGEMKGYLLNVQEERGQKREDKAEAKRQRRQRKNDKKNPPGQSGGPSRLESSNRSESVDDMDAPKRVFVNQVPIDVTEKQLQDLFSTFGQVTNVSKRRHGVGHKCMAFVTFKDEKSVGRVLSQRPVKYYGEGFPDGFDLQVREFRSMKAAPATLNSPGFSNITDTMVAAAAATSAAASAAQMLSALHIQQNASLRSMLPSNPIKPPAIPPRSLVPAPLRPLMQPQQNPKQPPQQQNQKQVPQNQKQAAQQQNQKPTPLLQNQNQPLQQQNLRQMSQQNQKQIPQQQNQRQMTQQQNQRPQTPLYPNINIPASPQQQYQQPIPQQQNQNRQKPKNSKNAEDNNCSVM</sequence>
<feature type="region of interest" description="Disordered" evidence="6">
    <location>
        <begin position="658"/>
        <end position="807"/>
    </location>
</feature>
<dbReference type="InterPro" id="IPR035979">
    <property type="entry name" value="RBD_domain_sf"/>
</dbReference>
<reference evidence="10 11" key="1">
    <citation type="submission" date="2025-04" db="UniProtKB">
        <authorList>
            <consortium name="RefSeq"/>
        </authorList>
    </citation>
    <scope>IDENTIFICATION</scope>
    <source>
        <tissue evidence="10 11">Total insect</tissue>
    </source>
</reference>
<keyword evidence="9" id="KW-1185">Reference proteome</keyword>
<dbReference type="GO" id="GO:0008270">
    <property type="term" value="F:zinc ion binding"/>
    <property type="evidence" value="ECO:0007669"/>
    <property type="project" value="UniProtKB-KW"/>
</dbReference>
<gene>
    <name evidence="10 11" type="primary">LOC117639170</name>
</gene>
<dbReference type="SMART" id="SM00184">
    <property type="entry name" value="RING"/>
    <property type="match status" value="1"/>
</dbReference>
<feature type="compositionally biased region" description="Acidic residues" evidence="6">
    <location>
        <begin position="348"/>
        <end position="358"/>
    </location>
</feature>
<name>A0A6P8XU62_THRPL</name>
<feature type="region of interest" description="Disordered" evidence="6">
    <location>
        <begin position="284"/>
        <end position="314"/>
    </location>
</feature>
<dbReference type="Pfam" id="PF00076">
    <property type="entry name" value="RRM_1"/>
    <property type="match status" value="2"/>
</dbReference>
<dbReference type="SUPFAM" id="SSF54928">
    <property type="entry name" value="RNA-binding domain, RBD"/>
    <property type="match status" value="2"/>
</dbReference>
<protein>
    <submittedName>
        <fullName evidence="10 11">Uncharacterized protein LOC117639170</fullName>
    </submittedName>
</protein>
<feature type="compositionally biased region" description="Basic and acidic residues" evidence="6">
    <location>
        <begin position="512"/>
        <end position="525"/>
    </location>
</feature>
<dbReference type="InterPro" id="IPR012677">
    <property type="entry name" value="Nucleotide-bd_a/b_plait_sf"/>
</dbReference>
<feature type="compositionally biased region" description="Low complexity" evidence="6">
    <location>
        <begin position="774"/>
        <end position="790"/>
    </location>
</feature>
<dbReference type="OrthoDB" id="252722at2759"/>
<keyword evidence="1 4" id="KW-0479">Metal-binding</keyword>
<evidence type="ECO:0000256" key="3">
    <source>
        <dbReference type="ARBA" id="ARBA00022884"/>
    </source>
</evidence>
<evidence type="ECO:0000256" key="6">
    <source>
        <dbReference type="SAM" id="MobiDB-lite"/>
    </source>
</evidence>
<dbReference type="PROSITE" id="PS50102">
    <property type="entry name" value="RRM"/>
    <property type="match status" value="2"/>
</dbReference>
<dbReference type="Pfam" id="PF14570">
    <property type="entry name" value="zf-RING_4"/>
    <property type="match status" value="1"/>
</dbReference>
<dbReference type="Gene3D" id="3.30.70.330">
    <property type="match status" value="2"/>
</dbReference>
<keyword evidence="3 5" id="KW-0694">RNA-binding</keyword>
<evidence type="ECO:0000313" key="11">
    <source>
        <dbReference type="RefSeq" id="XP_034230464.1"/>
    </source>
</evidence>
<feature type="compositionally biased region" description="Basic and acidic residues" evidence="6">
    <location>
        <begin position="473"/>
        <end position="487"/>
    </location>
</feature>
<dbReference type="PROSITE" id="PS50089">
    <property type="entry name" value="ZF_RING_2"/>
    <property type="match status" value="1"/>
</dbReference>
<evidence type="ECO:0000256" key="1">
    <source>
        <dbReference type="ARBA" id="ARBA00022771"/>
    </source>
</evidence>
<feature type="region of interest" description="Disordered" evidence="6">
    <location>
        <begin position="342"/>
        <end position="362"/>
    </location>
</feature>
<dbReference type="GeneID" id="117639170"/>
<dbReference type="RefSeq" id="XP_034230463.1">
    <property type="nucleotide sequence ID" value="XM_034374572.1"/>
</dbReference>
<dbReference type="CDD" id="cd00590">
    <property type="entry name" value="RRM_SF"/>
    <property type="match status" value="1"/>
</dbReference>
<keyword evidence="1 4" id="KW-0863">Zinc-finger</keyword>
<dbReference type="InterPro" id="IPR001841">
    <property type="entry name" value="Znf_RING"/>
</dbReference>
<evidence type="ECO:0000313" key="10">
    <source>
        <dbReference type="RefSeq" id="XP_034230463.1"/>
    </source>
</evidence>
<evidence type="ECO:0000259" key="8">
    <source>
        <dbReference type="PROSITE" id="PS50102"/>
    </source>
</evidence>
<proteinExistence type="predicted"/>
<keyword evidence="2" id="KW-0862">Zinc</keyword>
<evidence type="ECO:0000259" key="7">
    <source>
        <dbReference type="PROSITE" id="PS50089"/>
    </source>
</evidence>
<evidence type="ECO:0000256" key="5">
    <source>
        <dbReference type="PROSITE-ProRule" id="PRU00176"/>
    </source>
</evidence>
<dbReference type="InterPro" id="IPR013083">
    <property type="entry name" value="Znf_RING/FYVE/PHD"/>
</dbReference>
<feature type="region of interest" description="Disordered" evidence="6">
    <location>
        <begin position="473"/>
        <end position="525"/>
    </location>
</feature>